<dbReference type="Proteomes" id="UP001596086">
    <property type="component" value="Unassembled WGS sequence"/>
</dbReference>
<evidence type="ECO:0000313" key="3">
    <source>
        <dbReference type="EMBL" id="MFC5547169.1"/>
    </source>
</evidence>
<dbReference type="Pfam" id="PF07589">
    <property type="entry name" value="PEP-CTERM"/>
    <property type="match status" value="1"/>
</dbReference>
<accession>A0ABW0RQQ5</accession>
<protein>
    <submittedName>
        <fullName evidence="3">PEP-CTERM sorting domain-containing protein</fullName>
    </submittedName>
</protein>
<evidence type="ECO:0000313" key="4">
    <source>
        <dbReference type="Proteomes" id="UP001596086"/>
    </source>
</evidence>
<feature type="domain" description="Ice-binding protein C-terminal" evidence="2">
    <location>
        <begin position="193"/>
        <end position="217"/>
    </location>
</feature>
<dbReference type="RefSeq" id="WP_379765949.1">
    <property type="nucleotide sequence ID" value="NZ_JBHSMZ010000001.1"/>
</dbReference>
<feature type="signal peptide" evidence="1">
    <location>
        <begin position="1"/>
        <end position="24"/>
    </location>
</feature>
<proteinExistence type="predicted"/>
<organism evidence="3 4">
    <name type="scientific">Massilia aerilata</name>
    <dbReference type="NCBI Taxonomy" id="453817"/>
    <lineage>
        <taxon>Bacteria</taxon>
        <taxon>Pseudomonadati</taxon>
        <taxon>Pseudomonadota</taxon>
        <taxon>Betaproteobacteria</taxon>
        <taxon>Burkholderiales</taxon>
        <taxon>Oxalobacteraceae</taxon>
        <taxon>Telluria group</taxon>
        <taxon>Massilia</taxon>
    </lineage>
</organism>
<name>A0ABW0RQQ5_9BURK</name>
<feature type="chain" id="PRO_5046203202" evidence="1">
    <location>
        <begin position="25"/>
        <end position="221"/>
    </location>
</feature>
<comment type="caution">
    <text evidence="3">The sequence shown here is derived from an EMBL/GenBank/DDBJ whole genome shotgun (WGS) entry which is preliminary data.</text>
</comment>
<dbReference type="NCBIfam" id="TIGR02595">
    <property type="entry name" value="PEP_CTERM"/>
    <property type="match status" value="1"/>
</dbReference>
<reference evidence="4" key="1">
    <citation type="journal article" date="2019" name="Int. J. Syst. Evol. Microbiol.">
        <title>The Global Catalogue of Microorganisms (GCM) 10K type strain sequencing project: providing services to taxonomists for standard genome sequencing and annotation.</title>
        <authorList>
            <consortium name="The Broad Institute Genomics Platform"/>
            <consortium name="The Broad Institute Genome Sequencing Center for Infectious Disease"/>
            <person name="Wu L."/>
            <person name="Ma J."/>
        </authorList>
    </citation>
    <scope>NUCLEOTIDE SEQUENCE [LARGE SCALE GENOMIC DNA]</scope>
    <source>
        <strain evidence="4">CGMCC 4.5798</strain>
    </source>
</reference>
<dbReference type="EMBL" id="JBHSMZ010000001">
    <property type="protein sequence ID" value="MFC5547169.1"/>
    <property type="molecule type" value="Genomic_DNA"/>
</dbReference>
<gene>
    <name evidence="3" type="ORF">ACFPO9_01405</name>
</gene>
<evidence type="ECO:0000256" key="1">
    <source>
        <dbReference type="SAM" id="SignalP"/>
    </source>
</evidence>
<evidence type="ECO:0000259" key="2">
    <source>
        <dbReference type="Pfam" id="PF07589"/>
    </source>
</evidence>
<sequence>MKTTLVRALIAGCIACVGIGQASATPITSTSSLSAGGLMFDNFACVISKGGFSAKPSNCNQIDVSADAGGLDFTSQFKASSFSFDNVLLRYRVDAGSKGISAVTLDFDGSFFGVSVASVTETIRDATGRVVGRLTVSCSLLVCDQQDPNYGWFDIPLDGVYDELYVTKAINVSAVVGSATITQVRQGFILAADVPEPGSLALLALGLVGAGVASRRRRDSI</sequence>
<keyword evidence="1" id="KW-0732">Signal</keyword>
<keyword evidence="4" id="KW-1185">Reference proteome</keyword>
<dbReference type="InterPro" id="IPR013424">
    <property type="entry name" value="Ice-binding_C"/>
</dbReference>